<reference evidence="1 2" key="1">
    <citation type="submission" date="2011-02" db="EMBL/GenBank/DDBJ databases">
        <authorList>
            <person name="Stanhope M.J."/>
            <person name="Durkin A.S."/>
            <person name="Hostetler J."/>
            <person name="Kim M."/>
            <person name="Radune D."/>
            <person name="Singh I."/>
            <person name="Town C.D."/>
        </authorList>
    </citation>
    <scope>NUCLEOTIDE SEQUENCE [LARGE SCALE GENOMIC DNA]</scope>
    <source>
        <strain evidence="1 2">NCFD 2020</strain>
    </source>
</reference>
<dbReference type="EMBL" id="AEUT02000001">
    <property type="protein sequence ID" value="EGE54014.1"/>
    <property type="molecule type" value="Genomic_DNA"/>
</dbReference>
<accession>F1Z0Q9</accession>
<gene>
    <name evidence="1" type="ORF">SPB_0703</name>
</gene>
<proteinExistence type="predicted"/>
<evidence type="ECO:0000313" key="2">
    <source>
        <dbReference type="Proteomes" id="UP000003732"/>
    </source>
</evidence>
<evidence type="ECO:0000313" key="1">
    <source>
        <dbReference type="EMBL" id="EGE54014.1"/>
    </source>
</evidence>
<comment type="caution">
    <text evidence="1">The sequence shown here is derived from an EMBL/GenBank/DDBJ whole genome shotgun (WGS) entry which is preliminary data.</text>
</comment>
<dbReference type="HOGENOM" id="CLU_3317804_0_0_9"/>
<sequence>MKELAIARKYLVDESEEREKQRAIRRIKNKMAMIESLYI</sequence>
<dbReference type="Proteomes" id="UP000003732">
    <property type="component" value="Unassembled WGS sequence"/>
</dbReference>
<protein>
    <submittedName>
        <fullName evidence="1">Uncharacterized protein</fullName>
    </submittedName>
</protein>
<dbReference type="AlphaFoldDB" id="F1Z0Q9"/>
<name>F1Z0Q9_9STRE</name>
<organism evidence="1 2">
    <name type="scientific">Streptococcus parauberis NCFD 2020</name>
    <dbReference type="NCBI Taxonomy" id="873447"/>
    <lineage>
        <taxon>Bacteria</taxon>
        <taxon>Bacillati</taxon>
        <taxon>Bacillota</taxon>
        <taxon>Bacilli</taxon>
        <taxon>Lactobacillales</taxon>
        <taxon>Streptococcaceae</taxon>
        <taxon>Streptococcus</taxon>
    </lineage>
</organism>